<dbReference type="SUPFAM" id="SSF53756">
    <property type="entry name" value="UDP-Glycosyltransferase/glycogen phosphorylase"/>
    <property type="match status" value="1"/>
</dbReference>
<evidence type="ECO:0000313" key="3">
    <source>
        <dbReference type="EMBL" id="MBA9027824.1"/>
    </source>
</evidence>
<sequence>MKVLHVISGGETGGSRKHVNTLLKKFPTEQVCLLVFQEGILAEEARQAGIRVELMKQSSRYDLSVLKKLTGFINEEEFDIVHSHGPRANLFLSLIKKNMKAAWVTTIHSDPKLDFMKGGVKGFLFTKLNLSTLKKIDYFFAVSDRFKANLMALGISGDKIQSIYNGIDFIEPLKRDTEMRHSFNLKNDDLVLTMVARLHPIKGHDLVLHALNKLNNLKIHLLLVGDGPIKTEIERMVHDLGLDKQVHFLGFRKDVDEIYSISDVALLASHSESFPLALLEAANQKTPVLTTDVGGVRQLVTDERYGWVTDVNDVEAYCGAMQEAYQLHIDNKLQERGLNLYEHAKANFSLDLLYELTCKTYESILDKQMFTIK</sequence>
<protein>
    <recommendedName>
        <fullName evidence="5">Glycosyltransferase</fullName>
    </recommendedName>
</protein>
<dbReference type="PANTHER" id="PTHR12526">
    <property type="entry name" value="GLYCOSYLTRANSFERASE"/>
    <property type="match status" value="1"/>
</dbReference>
<dbReference type="Pfam" id="PF00534">
    <property type="entry name" value="Glycos_transf_1"/>
    <property type="match status" value="1"/>
</dbReference>
<evidence type="ECO:0000313" key="4">
    <source>
        <dbReference type="Proteomes" id="UP000626697"/>
    </source>
</evidence>
<dbReference type="InterPro" id="IPR028098">
    <property type="entry name" value="Glyco_trans_4-like_N"/>
</dbReference>
<feature type="domain" description="Glycosyltransferase subfamily 4-like N-terminal" evidence="2">
    <location>
        <begin position="13"/>
        <end position="168"/>
    </location>
</feature>
<accession>A0ABR6CS18</accession>
<dbReference type="Gene3D" id="3.40.50.2000">
    <property type="entry name" value="Glycogen Phosphorylase B"/>
    <property type="match status" value="2"/>
</dbReference>
<dbReference type="PANTHER" id="PTHR12526:SF638">
    <property type="entry name" value="SPORE COAT PROTEIN SA"/>
    <property type="match status" value="1"/>
</dbReference>
<keyword evidence="4" id="KW-1185">Reference proteome</keyword>
<proteinExistence type="predicted"/>
<dbReference type="Pfam" id="PF13439">
    <property type="entry name" value="Glyco_transf_4"/>
    <property type="match status" value="1"/>
</dbReference>
<dbReference type="InterPro" id="IPR001296">
    <property type="entry name" value="Glyco_trans_1"/>
</dbReference>
<organism evidence="3 4">
    <name type="scientific">Peribacillus huizhouensis</name>
    <dbReference type="NCBI Taxonomy" id="1501239"/>
    <lineage>
        <taxon>Bacteria</taxon>
        <taxon>Bacillati</taxon>
        <taxon>Bacillota</taxon>
        <taxon>Bacilli</taxon>
        <taxon>Bacillales</taxon>
        <taxon>Bacillaceae</taxon>
        <taxon>Peribacillus</taxon>
    </lineage>
</organism>
<evidence type="ECO:0000259" key="2">
    <source>
        <dbReference type="Pfam" id="PF13439"/>
    </source>
</evidence>
<reference evidence="3 4" key="1">
    <citation type="submission" date="2020-08" db="EMBL/GenBank/DDBJ databases">
        <title>Genomic Encyclopedia of Type Strains, Phase IV (KMG-IV): sequencing the most valuable type-strain genomes for metagenomic binning, comparative biology and taxonomic classification.</title>
        <authorList>
            <person name="Goeker M."/>
        </authorList>
    </citation>
    <scope>NUCLEOTIDE SEQUENCE [LARGE SCALE GENOMIC DNA]</scope>
    <source>
        <strain evidence="3 4">DSM 105481</strain>
    </source>
</reference>
<comment type="caution">
    <text evidence="3">The sequence shown here is derived from an EMBL/GenBank/DDBJ whole genome shotgun (WGS) entry which is preliminary data.</text>
</comment>
<feature type="domain" description="Glycosyl transferase family 1" evidence="1">
    <location>
        <begin position="177"/>
        <end position="327"/>
    </location>
</feature>
<dbReference type="EMBL" id="JACJHX010000010">
    <property type="protein sequence ID" value="MBA9027824.1"/>
    <property type="molecule type" value="Genomic_DNA"/>
</dbReference>
<gene>
    <name evidence="3" type="ORF">HNP81_003116</name>
</gene>
<name>A0ABR6CS18_9BACI</name>
<dbReference type="Proteomes" id="UP000626697">
    <property type="component" value="Unassembled WGS sequence"/>
</dbReference>
<evidence type="ECO:0000259" key="1">
    <source>
        <dbReference type="Pfam" id="PF00534"/>
    </source>
</evidence>
<dbReference type="RefSeq" id="WP_182503166.1">
    <property type="nucleotide sequence ID" value="NZ_JACJHX010000010.1"/>
</dbReference>
<evidence type="ECO:0008006" key="5">
    <source>
        <dbReference type="Google" id="ProtNLM"/>
    </source>
</evidence>